<accession>A0A1E1J898</accession>
<evidence type="ECO:0000256" key="1">
    <source>
        <dbReference type="SAM" id="MobiDB-lite"/>
    </source>
</evidence>
<proteinExistence type="predicted"/>
<feature type="region of interest" description="Disordered" evidence="1">
    <location>
        <begin position="275"/>
        <end position="308"/>
    </location>
</feature>
<gene>
    <name evidence="2" type="primary">LgM4147LRVhigh.35.02280.00560</name>
    <name evidence="2" type="ORF">BN36_3573190</name>
</gene>
<dbReference type="EMBL" id="CALQ01001888">
    <property type="protein sequence ID" value="CCM19838.1"/>
    <property type="molecule type" value="Genomic_DNA"/>
</dbReference>
<organism evidence="2">
    <name type="scientific">Leishmania guyanensis</name>
    <dbReference type="NCBI Taxonomy" id="5670"/>
    <lineage>
        <taxon>Eukaryota</taxon>
        <taxon>Discoba</taxon>
        <taxon>Euglenozoa</taxon>
        <taxon>Kinetoplastea</taxon>
        <taxon>Metakinetoplastina</taxon>
        <taxon>Trypanosomatida</taxon>
        <taxon>Trypanosomatidae</taxon>
        <taxon>Leishmaniinae</taxon>
        <taxon>Leishmania</taxon>
        <taxon>Leishmania guyanensis species complex</taxon>
    </lineage>
</organism>
<reference evidence="2" key="1">
    <citation type="submission" date="2012-08" db="EMBL/GenBank/DDBJ databases">
        <title>Comparative genomics of metastatic and non-metastatic Leishmania guyanensis provides insights into polygenic factors involved in Leishmania RNA virus infection.</title>
        <authorList>
            <person name="Smith D."/>
            <person name="Hertz-Fowler C."/>
            <person name="Martin R."/>
            <person name="Dickens N."/>
            <person name="Fasel N."/>
            <person name="Falquet L."/>
            <person name="Beverley S."/>
            <person name="Zangger H."/>
            <person name="Calderon-Copete S."/>
            <person name="Mottram J."/>
            <person name="Xenarios I."/>
        </authorList>
    </citation>
    <scope>NUCLEOTIDE SEQUENCE</scope>
    <source>
        <strain evidence="2">MHOM/BR/75/M4147/SSU:IR2SAT-LUC</strain>
    </source>
</reference>
<dbReference type="AlphaFoldDB" id="A0A1E1J898"/>
<evidence type="ECO:0000313" key="2">
    <source>
        <dbReference type="EMBL" id="CCM19838.1"/>
    </source>
</evidence>
<sequence>MPSSSSAALPAHRSETVVSEYVHALVDSTPISESPVIAIADGPTDTVTAPPRWTQRGSWNTHLAQLLHSMYLVSLIEKAQLGAIHYGSVGISSATANKLSRNVDSPPPTSQGASVSHATPMHSVAIDDRWLAAVTRYCHFTCTMDDVARAAMVFSKLVHVRWSLQAWRDTVPPLVDGKQEAHNGATGQRSFAISHQTLSTAPGEAISFGGRLYGRLYLSASHIISTEEAEIHLQQVLQRKGTLTAQRAWRELVNHHTAYAAYTESIESVMTLSSGVKGAGNAAPGSKSCEDAPGTLDHSSDTDTGEKNTVCEASDEQLLRQLSAELRASLSAPMLRALLSQMRRDAAHTEQCDQQRTAEWQLNERVMSAYEQVRALLGGKQAKGRSAWSLLVAMREESRFEDGLNAAALLSRLLNIPASGLTATMLREAEVHVEPPSSIGKGKETTAKGKIAHRQRKRKAEEADPVRLIHVTQSTLVTVTDLESLNEEQLQLVRVQLDRTKGSMKGVMETISQRCT</sequence>
<protein>
    <submittedName>
        <fullName evidence="2">Uncharacterized protein</fullName>
    </submittedName>
</protein>
<feature type="region of interest" description="Disordered" evidence="1">
    <location>
        <begin position="432"/>
        <end position="462"/>
    </location>
</feature>
<name>A0A1E1J898_LEIGU</name>